<name>A0AAQ4QBY5_GASAC</name>
<organism evidence="7 8">
    <name type="scientific">Gasterosteus aculeatus aculeatus</name>
    <name type="common">three-spined stickleback</name>
    <dbReference type="NCBI Taxonomy" id="481459"/>
    <lineage>
        <taxon>Eukaryota</taxon>
        <taxon>Metazoa</taxon>
        <taxon>Chordata</taxon>
        <taxon>Craniata</taxon>
        <taxon>Vertebrata</taxon>
        <taxon>Euteleostomi</taxon>
        <taxon>Actinopterygii</taxon>
        <taxon>Neopterygii</taxon>
        <taxon>Teleostei</taxon>
        <taxon>Neoteleostei</taxon>
        <taxon>Acanthomorphata</taxon>
        <taxon>Eupercaria</taxon>
        <taxon>Perciformes</taxon>
        <taxon>Cottioidei</taxon>
        <taxon>Gasterosteales</taxon>
        <taxon>Gasterosteidae</taxon>
        <taxon>Gasterosteus</taxon>
    </lineage>
</organism>
<dbReference type="GO" id="GO:0008610">
    <property type="term" value="P:lipid biosynthetic process"/>
    <property type="evidence" value="ECO:0007669"/>
    <property type="project" value="InterPro"/>
</dbReference>
<evidence type="ECO:0000256" key="4">
    <source>
        <dbReference type="ARBA" id="ARBA00023136"/>
    </source>
</evidence>
<evidence type="ECO:0000256" key="2">
    <source>
        <dbReference type="ARBA" id="ARBA00022692"/>
    </source>
</evidence>
<reference evidence="7 8" key="1">
    <citation type="journal article" date="2021" name="G3 (Bethesda)">
        <title>Improved contiguity of the threespine stickleback genome using long-read sequencing.</title>
        <authorList>
            <person name="Nath S."/>
            <person name="Shaw D.E."/>
            <person name="White M.A."/>
        </authorList>
    </citation>
    <scope>NUCLEOTIDE SEQUENCE [LARGE SCALE GENOMIC DNA]</scope>
    <source>
        <strain evidence="7 8">Lake Benthic</strain>
    </source>
</reference>
<evidence type="ECO:0000256" key="5">
    <source>
        <dbReference type="SAM" id="Phobius"/>
    </source>
</evidence>
<feature type="domain" description="Fatty acid hydroxylase" evidence="6">
    <location>
        <begin position="172"/>
        <end position="299"/>
    </location>
</feature>
<dbReference type="GeneTree" id="ENSGT00550000075101"/>
<keyword evidence="2 5" id="KW-0812">Transmembrane</keyword>
<reference evidence="7" key="2">
    <citation type="submission" date="2025-08" db="UniProtKB">
        <authorList>
            <consortium name="Ensembl"/>
        </authorList>
    </citation>
    <scope>IDENTIFICATION</scope>
</reference>
<keyword evidence="3 5" id="KW-1133">Transmembrane helix</keyword>
<dbReference type="GO" id="GO:0005506">
    <property type="term" value="F:iron ion binding"/>
    <property type="evidence" value="ECO:0007669"/>
    <property type="project" value="InterPro"/>
</dbReference>
<feature type="transmembrane region" description="Helical" evidence="5">
    <location>
        <begin position="164"/>
        <end position="184"/>
    </location>
</feature>
<dbReference type="InterPro" id="IPR050307">
    <property type="entry name" value="Sterol_Desaturase_Related"/>
</dbReference>
<dbReference type="PANTHER" id="PTHR11863">
    <property type="entry name" value="STEROL DESATURASE"/>
    <property type="match status" value="1"/>
</dbReference>
<evidence type="ECO:0000259" key="6">
    <source>
        <dbReference type="Pfam" id="PF04116"/>
    </source>
</evidence>
<dbReference type="AlphaFoldDB" id="A0AAQ4QBY5"/>
<dbReference type="Pfam" id="PF04116">
    <property type="entry name" value="FA_hydroxylase"/>
    <property type="match status" value="1"/>
</dbReference>
<protein>
    <recommendedName>
        <fullName evidence="6">Fatty acid hydroxylase domain-containing protein</fullName>
    </recommendedName>
</protein>
<reference evidence="7" key="3">
    <citation type="submission" date="2025-09" db="UniProtKB">
        <authorList>
            <consortium name="Ensembl"/>
        </authorList>
    </citation>
    <scope>IDENTIFICATION</scope>
</reference>
<comment type="subcellular location">
    <subcellularLocation>
        <location evidence="1">Membrane</location>
    </subcellularLocation>
</comment>
<dbReference type="InterPro" id="IPR006694">
    <property type="entry name" value="Fatty_acid_hydroxylase"/>
</dbReference>
<dbReference type="GeneID" id="120809680"/>
<feature type="transmembrane region" description="Helical" evidence="5">
    <location>
        <begin position="79"/>
        <end position="105"/>
    </location>
</feature>
<dbReference type="RefSeq" id="XP_040019608.1">
    <property type="nucleotide sequence ID" value="XM_040163674.1"/>
</dbReference>
<keyword evidence="8" id="KW-1185">Reference proteome</keyword>
<dbReference type="Proteomes" id="UP000007635">
    <property type="component" value="Chromosome XIX"/>
</dbReference>
<evidence type="ECO:0000256" key="3">
    <source>
        <dbReference type="ARBA" id="ARBA00022989"/>
    </source>
</evidence>
<accession>A0AAQ4QBY5</accession>
<evidence type="ECO:0000256" key="1">
    <source>
        <dbReference type="ARBA" id="ARBA00004370"/>
    </source>
</evidence>
<dbReference type="GO" id="GO:0016020">
    <property type="term" value="C:membrane"/>
    <property type="evidence" value="ECO:0007669"/>
    <property type="project" value="UniProtKB-SubCell"/>
</dbReference>
<evidence type="ECO:0000313" key="8">
    <source>
        <dbReference type="Proteomes" id="UP000007635"/>
    </source>
</evidence>
<proteinExistence type="predicted"/>
<dbReference type="Ensembl" id="ENSGACT00000046062.1">
    <property type="protein sequence ID" value="ENSGACP00000048107.1"/>
    <property type="gene ID" value="ENSGACG00000013886.2"/>
</dbReference>
<dbReference type="KEGG" id="gat:120809680"/>
<sequence>MRSFTFLFRFSGATVEITSSTCIFCSMTVCTSVGHRLEVTSYKTDRAMDHVLDIADSYIFTPYVYPASWPEHGALRQILSLWLLTNLGAVLIYLGLGALSFCYVFDHKLMKHPQFIKNQVRKEIKLSTTSIFWMSFPTVALFFLEIHGHSKLYDNISESSLGWSGLFLSIAGFLFFTDMCIYWIHRSMHHRDIYKHLHKQHHTFKIPTPFASHAFHPVDGFLQSLPYHVYAFIFPLHKGVYLSLFVFVNIWTISIHDGDYRIPGPLICLINGAAHHVDHHLFFNYNYGQYFTLWDRLGGSYRHPSALLGKGPHDHVRKLMAEAALAQ</sequence>
<feature type="transmembrane region" description="Helical" evidence="5">
    <location>
        <begin position="126"/>
        <end position="144"/>
    </location>
</feature>
<dbReference type="GO" id="GO:0016491">
    <property type="term" value="F:oxidoreductase activity"/>
    <property type="evidence" value="ECO:0007669"/>
    <property type="project" value="InterPro"/>
</dbReference>
<keyword evidence="4 5" id="KW-0472">Membrane</keyword>
<evidence type="ECO:0000313" key="7">
    <source>
        <dbReference type="Ensembl" id="ENSGACP00000048107.1"/>
    </source>
</evidence>